<organism evidence="2 3">
    <name type="scientific">Phaeosphaeria nodorum (strain SN15 / ATCC MYA-4574 / FGSC 10173)</name>
    <name type="common">Glume blotch fungus</name>
    <name type="synonym">Parastagonospora nodorum</name>
    <dbReference type="NCBI Taxonomy" id="321614"/>
    <lineage>
        <taxon>Eukaryota</taxon>
        <taxon>Fungi</taxon>
        <taxon>Dikarya</taxon>
        <taxon>Ascomycota</taxon>
        <taxon>Pezizomycotina</taxon>
        <taxon>Dothideomycetes</taxon>
        <taxon>Pleosporomycetidae</taxon>
        <taxon>Pleosporales</taxon>
        <taxon>Pleosporineae</taxon>
        <taxon>Phaeosphaeriaceae</taxon>
        <taxon>Parastagonospora</taxon>
    </lineage>
</organism>
<gene>
    <name evidence="2" type="ORF">JI435_423490</name>
</gene>
<sequence length="56" mass="6279">MNRLEASSANNQCETERGIMRAQRGAGDAKEKLRTFTKCTKRLTPVPMEAFSVGYQ</sequence>
<dbReference type="AlphaFoldDB" id="A0A7U2IB53"/>
<feature type="region of interest" description="Disordered" evidence="1">
    <location>
        <begin position="1"/>
        <end position="27"/>
    </location>
</feature>
<feature type="compositionally biased region" description="Polar residues" evidence="1">
    <location>
        <begin position="1"/>
        <end position="13"/>
    </location>
</feature>
<dbReference type="EMBL" id="CP069043">
    <property type="protein sequence ID" value="QRD06607.1"/>
    <property type="molecule type" value="Genomic_DNA"/>
</dbReference>
<name>A0A7U2IB53_PHANO</name>
<protein>
    <submittedName>
        <fullName evidence="2">Uncharacterized protein</fullName>
    </submittedName>
</protein>
<reference evidence="3" key="1">
    <citation type="journal article" date="2021" name="BMC Genomics">
        <title>Chromosome-level genome assembly and manually-curated proteome of model necrotroph Parastagonospora nodorum Sn15 reveals a genome-wide trove of candidate effector homologs, and redundancy of virulence-related functions within an accessory chromosome.</title>
        <authorList>
            <person name="Bertazzoni S."/>
            <person name="Jones D.A.B."/>
            <person name="Phan H.T."/>
            <person name="Tan K.-C."/>
            <person name="Hane J.K."/>
        </authorList>
    </citation>
    <scope>NUCLEOTIDE SEQUENCE [LARGE SCALE GENOMIC DNA]</scope>
    <source>
        <strain evidence="3">SN15 / ATCC MYA-4574 / FGSC 10173)</strain>
    </source>
</reference>
<dbReference type="Proteomes" id="UP000663193">
    <property type="component" value="Chromosome 21"/>
</dbReference>
<evidence type="ECO:0000256" key="1">
    <source>
        <dbReference type="SAM" id="MobiDB-lite"/>
    </source>
</evidence>
<accession>A0A7U2IB53</accession>
<evidence type="ECO:0000313" key="2">
    <source>
        <dbReference type="EMBL" id="QRD06607.1"/>
    </source>
</evidence>
<dbReference type="VEuPathDB" id="FungiDB:JI435_423490"/>
<keyword evidence="3" id="KW-1185">Reference proteome</keyword>
<evidence type="ECO:0000313" key="3">
    <source>
        <dbReference type="Proteomes" id="UP000663193"/>
    </source>
</evidence>
<proteinExistence type="predicted"/>